<keyword evidence="2" id="KW-1185">Reference proteome</keyword>
<comment type="caution">
    <text evidence="1">The sequence shown here is derived from an EMBL/GenBank/DDBJ whole genome shotgun (WGS) entry which is preliminary data.</text>
</comment>
<organism evidence="1 2">
    <name type="scientific">Rubroshorea leprosula</name>
    <dbReference type="NCBI Taxonomy" id="152421"/>
    <lineage>
        <taxon>Eukaryota</taxon>
        <taxon>Viridiplantae</taxon>
        <taxon>Streptophyta</taxon>
        <taxon>Embryophyta</taxon>
        <taxon>Tracheophyta</taxon>
        <taxon>Spermatophyta</taxon>
        <taxon>Magnoliopsida</taxon>
        <taxon>eudicotyledons</taxon>
        <taxon>Gunneridae</taxon>
        <taxon>Pentapetalae</taxon>
        <taxon>rosids</taxon>
        <taxon>malvids</taxon>
        <taxon>Malvales</taxon>
        <taxon>Dipterocarpaceae</taxon>
        <taxon>Rubroshorea</taxon>
    </lineage>
</organism>
<accession>A0AAV5HYT1</accession>
<sequence>MFGVAAPFGAVALFGEREATVVQWKKARKISCEGMEGATDGGG</sequence>
<dbReference type="EMBL" id="BPVZ01000004">
    <property type="protein sequence ID" value="GKU90561.1"/>
    <property type="molecule type" value="Genomic_DNA"/>
</dbReference>
<proteinExistence type="predicted"/>
<dbReference type="Proteomes" id="UP001054252">
    <property type="component" value="Unassembled WGS sequence"/>
</dbReference>
<gene>
    <name evidence="1" type="ORF">SLEP1_g4543</name>
</gene>
<protein>
    <submittedName>
        <fullName evidence="1">Uncharacterized protein</fullName>
    </submittedName>
</protein>
<evidence type="ECO:0000313" key="1">
    <source>
        <dbReference type="EMBL" id="GKU90561.1"/>
    </source>
</evidence>
<evidence type="ECO:0000313" key="2">
    <source>
        <dbReference type="Proteomes" id="UP001054252"/>
    </source>
</evidence>
<name>A0AAV5HYT1_9ROSI</name>
<dbReference type="AlphaFoldDB" id="A0AAV5HYT1"/>
<reference evidence="1 2" key="1">
    <citation type="journal article" date="2021" name="Commun. Biol.">
        <title>The genome of Shorea leprosula (Dipterocarpaceae) highlights the ecological relevance of drought in aseasonal tropical rainforests.</title>
        <authorList>
            <person name="Ng K.K.S."/>
            <person name="Kobayashi M.J."/>
            <person name="Fawcett J.A."/>
            <person name="Hatakeyama M."/>
            <person name="Paape T."/>
            <person name="Ng C.H."/>
            <person name="Ang C.C."/>
            <person name="Tnah L.H."/>
            <person name="Lee C.T."/>
            <person name="Nishiyama T."/>
            <person name="Sese J."/>
            <person name="O'Brien M.J."/>
            <person name="Copetti D."/>
            <person name="Mohd Noor M.I."/>
            <person name="Ong R.C."/>
            <person name="Putra M."/>
            <person name="Sireger I.Z."/>
            <person name="Indrioko S."/>
            <person name="Kosugi Y."/>
            <person name="Izuno A."/>
            <person name="Isagi Y."/>
            <person name="Lee S.L."/>
            <person name="Shimizu K.K."/>
        </authorList>
    </citation>
    <scope>NUCLEOTIDE SEQUENCE [LARGE SCALE GENOMIC DNA]</scope>
    <source>
        <strain evidence="1">214</strain>
    </source>
</reference>